<evidence type="ECO:0000259" key="2">
    <source>
        <dbReference type="Pfam" id="PF14258"/>
    </source>
</evidence>
<dbReference type="AlphaFoldDB" id="A0A412Y4R9"/>
<protein>
    <submittedName>
        <fullName evidence="3">DUF4350 domain-containing protein</fullName>
    </submittedName>
</protein>
<name>A0A412Y4R9_9BACE</name>
<comment type="caution">
    <text evidence="3">The sequence shown here is derived from an EMBL/GenBank/DDBJ whole genome shotgun (WGS) entry which is preliminary data.</text>
</comment>
<dbReference type="EMBL" id="QRZF01000009">
    <property type="protein sequence ID" value="RGV52409.1"/>
    <property type="molecule type" value="Genomic_DNA"/>
</dbReference>
<dbReference type="Proteomes" id="UP000283850">
    <property type="component" value="Unassembled WGS sequence"/>
</dbReference>
<keyword evidence="1" id="KW-0472">Membrane</keyword>
<organism evidence="3 4">
    <name type="scientific">Bacteroides intestinalis</name>
    <dbReference type="NCBI Taxonomy" id="329854"/>
    <lineage>
        <taxon>Bacteria</taxon>
        <taxon>Pseudomonadati</taxon>
        <taxon>Bacteroidota</taxon>
        <taxon>Bacteroidia</taxon>
        <taxon>Bacteroidales</taxon>
        <taxon>Bacteroidaceae</taxon>
        <taxon>Bacteroides</taxon>
    </lineage>
</organism>
<feature type="domain" description="DUF4350" evidence="2">
    <location>
        <begin position="38"/>
        <end position="233"/>
    </location>
</feature>
<accession>A0A412Y4R9</accession>
<proteinExistence type="predicted"/>
<evidence type="ECO:0000313" key="3">
    <source>
        <dbReference type="EMBL" id="RGV52409.1"/>
    </source>
</evidence>
<dbReference type="RefSeq" id="WP_022393378.1">
    <property type="nucleotide sequence ID" value="NZ_QRZF01000009.1"/>
</dbReference>
<feature type="transmembrane region" description="Helical" evidence="1">
    <location>
        <begin position="270"/>
        <end position="287"/>
    </location>
</feature>
<keyword evidence="1" id="KW-0812">Transmembrane</keyword>
<evidence type="ECO:0000256" key="1">
    <source>
        <dbReference type="SAM" id="Phobius"/>
    </source>
</evidence>
<sequence>MKGNHLFIICIAVFLLLMFAIECRLPKKFVWAPSFSHYDKQPFGCAVFDSLLSTSLPKGYSLSRKTFYELEQEDTISRRGILVATNNLSLTDVDIEAILKIAKRGNKIMLVSNSFNRNLEDTLDFNSSYSYFSPALLKKYAAASLEKDTLFWIGDSAAYPRQSFYFYPQLCSSYLVPDSLPAKVLAEKGIPSVPVALSYPWEKGEIILVSTPLLFTNYGVLDGKNATYIFRLLSQMGDLPIVRTEGYMKQTGQIQMSPFRYFLSQRPLRWALYLTMFTIILFMVFTARRRQRVIPVIHQPENKSLEFTELIGTLYFQKKDHADLVHKKYIYFAEELRREIQVDIEEVANDEHSFSRIAQKTGMNTEEIGEFIRSVRPVIYGGRTISVEQMKYFIDKMNEIIDHI</sequence>
<dbReference type="Pfam" id="PF14258">
    <property type="entry name" value="DUF4350"/>
    <property type="match status" value="1"/>
</dbReference>
<reference evidence="3 4" key="1">
    <citation type="submission" date="2018-08" db="EMBL/GenBank/DDBJ databases">
        <title>A genome reference for cultivated species of the human gut microbiota.</title>
        <authorList>
            <person name="Zou Y."/>
            <person name="Xue W."/>
            <person name="Luo G."/>
        </authorList>
    </citation>
    <scope>NUCLEOTIDE SEQUENCE [LARGE SCALE GENOMIC DNA]</scope>
    <source>
        <strain evidence="3 4">AF14-32</strain>
    </source>
</reference>
<evidence type="ECO:0000313" key="4">
    <source>
        <dbReference type="Proteomes" id="UP000283850"/>
    </source>
</evidence>
<gene>
    <name evidence="3" type="ORF">DWW10_13960</name>
</gene>
<dbReference type="InterPro" id="IPR025646">
    <property type="entry name" value="DUF4350"/>
</dbReference>
<keyword evidence="1" id="KW-1133">Transmembrane helix</keyword>